<dbReference type="Proteomes" id="UP000035287">
    <property type="component" value="Chromosome"/>
</dbReference>
<dbReference type="AlphaFoldDB" id="A0A0G3XK33"/>
<keyword evidence="2" id="KW-0732">Signal</keyword>
<evidence type="ECO:0000256" key="1">
    <source>
        <dbReference type="SAM" id="MobiDB-lite"/>
    </source>
</evidence>
<organism evidence="3 4">
    <name type="scientific">Croceicoccus naphthovorans</name>
    <dbReference type="NCBI Taxonomy" id="1348774"/>
    <lineage>
        <taxon>Bacteria</taxon>
        <taxon>Pseudomonadati</taxon>
        <taxon>Pseudomonadota</taxon>
        <taxon>Alphaproteobacteria</taxon>
        <taxon>Sphingomonadales</taxon>
        <taxon>Erythrobacteraceae</taxon>
        <taxon>Croceicoccus</taxon>
    </lineage>
</organism>
<dbReference type="EMBL" id="CP011770">
    <property type="protein sequence ID" value="AKM10738.1"/>
    <property type="molecule type" value="Genomic_DNA"/>
</dbReference>
<proteinExistence type="predicted"/>
<gene>
    <name evidence="3" type="ORF">AB433_13405</name>
</gene>
<dbReference type="PROSITE" id="PS51257">
    <property type="entry name" value="PROKAR_LIPOPROTEIN"/>
    <property type="match status" value="1"/>
</dbReference>
<dbReference type="KEGG" id="cna:AB433_13405"/>
<protein>
    <submittedName>
        <fullName evidence="3">Uncharacterized protein</fullName>
    </submittedName>
</protein>
<feature type="compositionally biased region" description="Pro residues" evidence="1">
    <location>
        <begin position="41"/>
        <end position="53"/>
    </location>
</feature>
<evidence type="ECO:0000313" key="3">
    <source>
        <dbReference type="EMBL" id="AKM10738.1"/>
    </source>
</evidence>
<dbReference type="RefSeq" id="WP_047821666.1">
    <property type="nucleotide sequence ID" value="NZ_CP011770.1"/>
</dbReference>
<dbReference type="PATRIC" id="fig|1348774.3.peg.2818"/>
<evidence type="ECO:0000256" key="2">
    <source>
        <dbReference type="SAM" id="SignalP"/>
    </source>
</evidence>
<sequence>MTHSCKSALRKAARIAPATLAAVLLTACGGDGDGKDDPVMMPSPSPSPSPTATPTPTAYDVTACLTQEVAPGVSVADLVVPDTLTLNLAAASGFPNGRQLPDPVIDVTLAVIFLDLSVHGPTTLAEVPVNPPGNDVQYQPVFPYLASAQGSPPLPTTGATSFDFRTDAPSAYIRVDRMGMPAVATALIGSDQKTAYNDADPVDDANGDFVPELTEQLTGLTNALADDLVGLGLTPCATPAG</sequence>
<dbReference type="STRING" id="1348774.AB433_13405"/>
<name>A0A0G3XK33_9SPHN</name>
<accession>A0A0G3XK33</accession>
<evidence type="ECO:0000313" key="4">
    <source>
        <dbReference type="Proteomes" id="UP000035287"/>
    </source>
</evidence>
<feature type="chain" id="PRO_5043422122" evidence="2">
    <location>
        <begin position="22"/>
        <end position="241"/>
    </location>
</feature>
<feature type="signal peptide" evidence="2">
    <location>
        <begin position="1"/>
        <end position="21"/>
    </location>
</feature>
<keyword evidence="4" id="KW-1185">Reference proteome</keyword>
<dbReference type="OrthoDB" id="525451at2"/>
<dbReference type="InterPro" id="IPR025566">
    <property type="entry name" value="DUF4331"/>
</dbReference>
<feature type="region of interest" description="Disordered" evidence="1">
    <location>
        <begin position="34"/>
        <end position="56"/>
    </location>
</feature>
<dbReference type="Pfam" id="PF14224">
    <property type="entry name" value="DUF4331"/>
    <property type="match status" value="1"/>
</dbReference>
<reference evidence="3 4" key="1">
    <citation type="submission" date="2015-06" db="EMBL/GenBank/DDBJ databases">
        <authorList>
            <person name="Zeng Y."/>
            <person name="Huang Y."/>
        </authorList>
    </citation>
    <scope>NUCLEOTIDE SEQUENCE [LARGE SCALE GENOMIC DNA]</scope>
    <source>
        <strain evidence="3 4">PQ-2</strain>
    </source>
</reference>